<dbReference type="Gramene" id="CDY34654">
    <property type="protein sequence ID" value="CDY34654"/>
    <property type="gene ID" value="GSBRNA2T00057111001"/>
</dbReference>
<evidence type="ECO:0000313" key="1">
    <source>
        <dbReference type="EMBL" id="CDY34654.1"/>
    </source>
</evidence>
<keyword evidence="2" id="KW-1185">Reference proteome</keyword>
<organism evidence="1 2">
    <name type="scientific">Brassica napus</name>
    <name type="common">Rape</name>
    <dbReference type="NCBI Taxonomy" id="3708"/>
    <lineage>
        <taxon>Eukaryota</taxon>
        <taxon>Viridiplantae</taxon>
        <taxon>Streptophyta</taxon>
        <taxon>Embryophyta</taxon>
        <taxon>Tracheophyta</taxon>
        <taxon>Spermatophyta</taxon>
        <taxon>Magnoliopsida</taxon>
        <taxon>eudicotyledons</taxon>
        <taxon>Gunneridae</taxon>
        <taxon>Pentapetalae</taxon>
        <taxon>rosids</taxon>
        <taxon>malvids</taxon>
        <taxon>Brassicales</taxon>
        <taxon>Brassicaceae</taxon>
        <taxon>Brassiceae</taxon>
        <taxon>Brassica</taxon>
    </lineage>
</organism>
<dbReference type="OMA" id="RYWDLEE"/>
<dbReference type="AlphaFoldDB" id="A0A078HB04"/>
<proteinExistence type="predicted"/>
<dbReference type="PaxDb" id="3708-A0A078HB04"/>
<reference evidence="1 2" key="1">
    <citation type="journal article" date="2014" name="Science">
        <title>Plant genetics. Early allopolyploid evolution in the post-Neolithic Brassica napus oilseed genome.</title>
        <authorList>
            <person name="Chalhoub B."/>
            <person name="Denoeud F."/>
            <person name="Liu S."/>
            <person name="Parkin I.A."/>
            <person name="Tang H."/>
            <person name="Wang X."/>
            <person name="Chiquet J."/>
            <person name="Belcram H."/>
            <person name="Tong C."/>
            <person name="Samans B."/>
            <person name="Correa M."/>
            <person name="Da Silva C."/>
            <person name="Just J."/>
            <person name="Falentin C."/>
            <person name="Koh C.S."/>
            <person name="Le Clainche I."/>
            <person name="Bernard M."/>
            <person name="Bento P."/>
            <person name="Noel B."/>
            <person name="Labadie K."/>
            <person name="Alberti A."/>
            <person name="Charles M."/>
            <person name="Arnaud D."/>
            <person name="Guo H."/>
            <person name="Daviaud C."/>
            <person name="Alamery S."/>
            <person name="Jabbari K."/>
            <person name="Zhao M."/>
            <person name="Edger P.P."/>
            <person name="Chelaifa H."/>
            <person name="Tack D."/>
            <person name="Lassalle G."/>
            <person name="Mestiri I."/>
            <person name="Schnel N."/>
            <person name="Le Paslier M.C."/>
            <person name="Fan G."/>
            <person name="Renault V."/>
            <person name="Bayer P.E."/>
            <person name="Golicz A.A."/>
            <person name="Manoli S."/>
            <person name="Lee T.H."/>
            <person name="Thi V.H."/>
            <person name="Chalabi S."/>
            <person name="Hu Q."/>
            <person name="Fan C."/>
            <person name="Tollenaere R."/>
            <person name="Lu Y."/>
            <person name="Battail C."/>
            <person name="Shen J."/>
            <person name="Sidebottom C.H."/>
            <person name="Wang X."/>
            <person name="Canaguier A."/>
            <person name="Chauveau A."/>
            <person name="Berard A."/>
            <person name="Deniot G."/>
            <person name="Guan M."/>
            <person name="Liu Z."/>
            <person name="Sun F."/>
            <person name="Lim Y.P."/>
            <person name="Lyons E."/>
            <person name="Town C.D."/>
            <person name="Bancroft I."/>
            <person name="Wang X."/>
            <person name="Meng J."/>
            <person name="Ma J."/>
            <person name="Pires J.C."/>
            <person name="King G.J."/>
            <person name="Brunel D."/>
            <person name="Delourme R."/>
            <person name="Renard M."/>
            <person name="Aury J.M."/>
            <person name="Adams K.L."/>
            <person name="Batley J."/>
            <person name="Snowdon R.J."/>
            <person name="Tost J."/>
            <person name="Edwards D."/>
            <person name="Zhou Y."/>
            <person name="Hua W."/>
            <person name="Sharpe A.G."/>
            <person name="Paterson A.H."/>
            <person name="Guan C."/>
            <person name="Wincker P."/>
        </authorList>
    </citation>
    <scope>NUCLEOTIDE SEQUENCE [LARGE SCALE GENOMIC DNA]</scope>
    <source>
        <strain evidence="2">cv. Darmor-bzh</strain>
    </source>
</reference>
<dbReference type="Proteomes" id="UP000028999">
    <property type="component" value="Unassembled WGS sequence"/>
</dbReference>
<dbReference type="EMBL" id="LK032338">
    <property type="protein sequence ID" value="CDY34654.1"/>
    <property type="molecule type" value="Genomic_DNA"/>
</dbReference>
<evidence type="ECO:0000313" key="2">
    <source>
        <dbReference type="Proteomes" id="UP000028999"/>
    </source>
</evidence>
<gene>
    <name evidence="1" type="primary">BnaC08g42130D</name>
    <name evidence="1" type="ORF">GSBRNA2T00057111001</name>
</gene>
<sequence>MRILRARIRYHHSFGSASCLRYWDLEEAFLDLSKGGPFQESSTRVKDEADFLGAMLLMGNTDEDSFNGIHRQRSETWIAFKVRSEP</sequence>
<accession>A0A078HB04</accession>
<name>A0A078HB04_BRANA</name>
<protein>
    <submittedName>
        <fullName evidence="1">BnaC08g42130D protein</fullName>
    </submittedName>
</protein>